<evidence type="ECO:0000313" key="3">
    <source>
        <dbReference type="Proteomes" id="UP000828390"/>
    </source>
</evidence>
<feature type="region of interest" description="Disordered" evidence="1">
    <location>
        <begin position="17"/>
        <end position="36"/>
    </location>
</feature>
<organism evidence="2 3">
    <name type="scientific">Dreissena polymorpha</name>
    <name type="common">Zebra mussel</name>
    <name type="synonym">Mytilus polymorpha</name>
    <dbReference type="NCBI Taxonomy" id="45954"/>
    <lineage>
        <taxon>Eukaryota</taxon>
        <taxon>Metazoa</taxon>
        <taxon>Spiralia</taxon>
        <taxon>Lophotrochozoa</taxon>
        <taxon>Mollusca</taxon>
        <taxon>Bivalvia</taxon>
        <taxon>Autobranchia</taxon>
        <taxon>Heteroconchia</taxon>
        <taxon>Euheterodonta</taxon>
        <taxon>Imparidentia</taxon>
        <taxon>Neoheterodontei</taxon>
        <taxon>Myida</taxon>
        <taxon>Dreissenoidea</taxon>
        <taxon>Dreissenidae</taxon>
        <taxon>Dreissena</taxon>
    </lineage>
</organism>
<dbReference type="Proteomes" id="UP000828390">
    <property type="component" value="Unassembled WGS sequence"/>
</dbReference>
<reference evidence="2" key="1">
    <citation type="journal article" date="2019" name="bioRxiv">
        <title>The Genome of the Zebra Mussel, Dreissena polymorpha: A Resource for Invasive Species Research.</title>
        <authorList>
            <person name="McCartney M.A."/>
            <person name="Auch B."/>
            <person name="Kono T."/>
            <person name="Mallez S."/>
            <person name="Zhang Y."/>
            <person name="Obille A."/>
            <person name="Becker A."/>
            <person name="Abrahante J.E."/>
            <person name="Garbe J."/>
            <person name="Badalamenti J.P."/>
            <person name="Herman A."/>
            <person name="Mangelson H."/>
            <person name="Liachko I."/>
            <person name="Sullivan S."/>
            <person name="Sone E.D."/>
            <person name="Koren S."/>
            <person name="Silverstein K.A.T."/>
            <person name="Beckman K.B."/>
            <person name="Gohl D.M."/>
        </authorList>
    </citation>
    <scope>NUCLEOTIDE SEQUENCE</scope>
    <source>
        <strain evidence="2">Duluth1</strain>
        <tissue evidence="2">Whole animal</tissue>
    </source>
</reference>
<keyword evidence="3" id="KW-1185">Reference proteome</keyword>
<dbReference type="AlphaFoldDB" id="A0A9D4DXJ3"/>
<protein>
    <submittedName>
        <fullName evidence="2">Uncharacterized protein</fullName>
    </submittedName>
</protein>
<sequence>MACAVLHNIGIQRQDVFARGTPPSDDHPMTVGEAGNQSGAHYRDFICATYFRE</sequence>
<comment type="caution">
    <text evidence="2">The sequence shown here is derived from an EMBL/GenBank/DDBJ whole genome shotgun (WGS) entry which is preliminary data.</text>
</comment>
<evidence type="ECO:0000313" key="2">
    <source>
        <dbReference type="EMBL" id="KAH3755827.1"/>
    </source>
</evidence>
<name>A0A9D4DXJ3_DREPO</name>
<gene>
    <name evidence="2" type="ORF">DPMN_190526</name>
</gene>
<proteinExistence type="predicted"/>
<evidence type="ECO:0000256" key="1">
    <source>
        <dbReference type="SAM" id="MobiDB-lite"/>
    </source>
</evidence>
<reference evidence="2" key="2">
    <citation type="submission" date="2020-11" db="EMBL/GenBank/DDBJ databases">
        <authorList>
            <person name="McCartney M.A."/>
            <person name="Auch B."/>
            <person name="Kono T."/>
            <person name="Mallez S."/>
            <person name="Becker A."/>
            <person name="Gohl D.M."/>
            <person name="Silverstein K.A.T."/>
            <person name="Koren S."/>
            <person name="Bechman K.B."/>
            <person name="Herman A."/>
            <person name="Abrahante J.E."/>
            <person name="Garbe J."/>
        </authorList>
    </citation>
    <scope>NUCLEOTIDE SEQUENCE</scope>
    <source>
        <strain evidence="2">Duluth1</strain>
        <tissue evidence="2">Whole animal</tissue>
    </source>
</reference>
<dbReference type="EMBL" id="JAIWYP010000010">
    <property type="protein sequence ID" value="KAH3755827.1"/>
    <property type="molecule type" value="Genomic_DNA"/>
</dbReference>
<accession>A0A9D4DXJ3</accession>